<comment type="caution">
    <text evidence="8">The sequence shown here is derived from an EMBL/GenBank/DDBJ whole genome shotgun (WGS) entry which is preliminary data.</text>
</comment>
<dbReference type="InterPro" id="IPR051269">
    <property type="entry name" value="Fe-S_cluster_ET"/>
</dbReference>
<dbReference type="PROSITE" id="PS51379">
    <property type="entry name" value="4FE4S_FER_2"/>
    <property type="match status" value="1"/>
</dbReference>
<keyword evidence="3 6" id="KW-0249">Electron transport</keyword>
<dbReference type="PANTHER" id="PTHR36923:SF3">
    <property type="entry name" value="FERREDOXIN"/>
    <property type="match status" value="1"/>
</dbReference>
<dbReference type="SUPFAM" id="SSF54862">
    <property type="entry name" value="4Fe-4S ferredoxins"/>
    <property type="match status" value="1"/>
</dbReference>
<dbReference type="AlphaFoldDB" id="A0A2M7CJ78"/>
<dbReference type="PANTHER" id="PTHR36923">
    <property type="entry name" value="FERREDOXIN"/>
    <property type="match status" value="1"/>
</dbReference>
<evidence type="ECO:0000256" key="5">
    <source>
        <dbReference type="ARBA" id="ARBA00023014"/>
    </source>
</evidence>
<gene>
    <name evidence="8" type="ORF">COS38_00230</name>
</gene>
<evidence type="ECO:0000256" key="6">
    <source>
        <dbReference type="RuleBase" id="RU368020"/>
    </source>
</evidence>
<dbReference type="InterPro" id="IPR001080">
    <property type="entry name" value="3Fe4S_ferredoxin"/>
</dbReference>
<evidence type="ECO:0000256" key="2">
    <source>
        <dbReference type="ARBA" id="ARBA00022723"/>
    </source>
</evidence>
<dbReference type="GO" id="GO:0009055">
    <property type="term" value="F:electron transfer activity"/>
    <property type="evidence" value="ECO:0007669"/>
    <property type="project" value="UniProtKB-UniRule"/>
</dbReference>
<evidence type="ECO:0000313" key="8">
    <source>
        <dbReference type="EMBL" id="PIV25701.1"/>
    </source>
</evidence>
<dbReference type="Proteomes" id="UP000229966">
    <property type="component" value="Unassembled WGS sequence"/>
</dbReference>
<reference evidence="9" key="1">
    <citation type="submission" date="2017-09" db="EMBL/GenBank/DDBJ databases">
        <title>Depth-based differentiation of microbial function through sediment-hosted aquifers and enrichment of novel symbionts in the deep terrestrial subsurface.</title>
        <authorList>
            <person name="Probst A.J."/>
            <person name="Ladd B."/>
            <person name="Jarett J.K."/>
            <person name="Geller-Mcgrath D.E."/>
            <person name="Sieber C.M.K."/>
            <person name="Emerson J.B."/>
            <person name="Anantharaman K."/>
            <person name="Thomas B.C."/>
            <person name="Malmstrom R."/>
            <person name="Stieglmeier M."/>
            <person name="Klingl A."/>
            <person name="Woyke T."/>
            <person name="Ryan C.M."/>
            <person name="Banfield J.F."/>
        </authorList>
    </citation>
    <scope>NUCLEOTIDE SEQUENCE [LARGE SCALE GENOMIC DNA]</scope>
</reference>
<evidence type="ECO:0000259" key="7">
    <source>
        <dbReference type="PROSITE" id="PS51379"/>
    </source>
</evidence>
<dbReference type="GO" id="GO:0051536">
    <property type="term" value="F:iron-sulfur cluster binding"/>
    <property type="evidence" value="ECO:0007669"/>
    <property type="project" value="UniProtKB-KW"/>
</dbReference>
<evidence type="ECO:0000256" key="1">
    <source>
        <dbReference type="ARBA" id="ARBA00022448"/>
    </source>
</evidence>
<dbReference type="Pfam" id="PF13370">
    <property type="entry name" value="Fer4_13"/>
    <property type="match status" value="1"/>
</dbReference>
<comment type="function">
    <text evidence="6">Ferredoxins are iron-sulfur proteins that transfer electrons in a wide variety of metabolic reactions.</text>
</comment>
<dbReference type="EMBL" id="PEUM01000007">
    <property type="protein sequence ID" value="PIV25701.1"/>
    <property type="molecule type" value="Genomic_DNA"/>
</dbReference>
<dbReference type="Gene3D" id="3.30.70.20">
    <property type="match status" value="1"/>
</dbReference>
<keyword evidence="4 6" id="KW-0408">Iron</keyword>
<evidence type="ECO:0000256" key="3">
    <source>
        <dbReference type="ARBA" id="ARBA00022982"/>
    </source>
</evidence>
<keyword evidence="1 6" id="KW-0813">Transport</keyword>
<feature type="domain" description="4Fe-4S ferredoxin-type" evidence="7">
    <location>
        <begin position="1"/>
        <end position="29"/>
    </location>
</feature>
<proteinExistence type="predicted"/>
<keyword evidence="5 6" id="KW-0411">Iron-sulfur</keyword>
<dbReference type="GO" id="GO:0005506">
    <property type="term" value="F:iron ion binding"/>
    <property type="evidence" value="ECO:0007669"/>
    <property type="project" value="UniProtKB-UniRule"/>
</dbReference>
<dbReference type="InterPro" id="IPR017896">
    <property type="entry name" value="4Fe4S_Fe-S-bd"/>
</dbReference>
<accession>A0A2M7CJ78</accession>
<evidence type="ECO:0000313" key="9">
    <source>
        <dbReference type="Proteomes" id="UP000229966"/>
    </source>
</evidence>
<sequence length="71" mass="7799">MKIVILRDKCVGAGSCVLFAPKTFKLDKEGKVILLDENANSNEEILQGAQSCPVNAIEIYSDEGQKIYPKN</sequence>
<organism evidence="8 9">
    <name type="scientific">Candidatus Berkelbacteria bacterium CG03_land_8_20_14_0_80_40_36</name>
    <dbReference type="NCBI Taxonomy" id="1974509"/>
    <lineage>
        <taxon>Bacteria</taxon>
        <taxon>Candidatus Berkelbacteria</taxon>
    </lineage>
</organism>
<keyword evidence="2 6" id="KW-0479">Metal-binding</keyword>
<protein>
    <recommendedName>
        <fullName evidence="6">Ferredoxin</fullName>
    </recommendedName>
</protein>
<name>A0A2M7CJ78_9BACT</name>
<evidence type="ECO:0000256" key="4">
    <source>
        <dbReference type="ARBA" id="ARBA00023004"/>
    </source>
</evidence>
<dbReference type="PRINTS" id="PR00352">
    <property type="entry name" value="3FE4SFRDOXIN"/>
</dbReference>